<feature type="domain" description="AMP-dependent synthetase/ligase" evidence="1">
    <location>
        <begin position="461"/>
        <end position="754"/>
    </location>
</feature>
<proteinExistence type="predicted"/>
<dbReference type="InterPro" id="IPR023213">
    <property type="entry name" value="CAT-like_dom_sf"/>
</dbReference>
<feature type="domain" description="Condensation" evidence="2">
    <location>
        <begin position="5"/>
        <end position="443"/>
    </location>
</feature>
<dbReference type="AlphaFoldDB" id="A0A558AUM7"/>
<feature type="non-terminal residue" evidence="3">
    <location>
        <position position="765"/>
    </location>
</feature>
<dbReference type="SUPFAM" id="SSF52777">
    <property type="entry name" value="CoA-dependent acyltransferases"/>
    <property type="match status" value="2"/>
</dbReference>
<dbReference type="Gene3D" id="3.40.50.980">
    <property type="match status" value="2"/>
</dbReference>
<dbReference type="Gene3D" id="3.30.559.10">
    <property type="entry name" value="Chloramphenicol acetyltransferase-like domain"/>
    <property type="match status" value="1"/>
</dbReference>
<dbReference type="Pfam" id="PF00501">
    <property type="entry name" value="AMP-binding"/>
    <property type="match status" value="1"/>
</dbReference>
<dbReference type="InterPro" id="IPR020845">
    <property type="entry name" value="AMP-binding_CS"/>
</dbReference>
<reference evidence="3 4" key="1">
    <citation type="submission" date="2019-07" db="EMBL/GenBank/DDBJ databases">
        <authorList>
            <person name="Duangmal K."/>
            <person name="Teo W.F.A."/>
        </authorList>
    </citation>
    <scope>NUCLEOTIDE SEQUENCE [LARGE SCALE GENOMIC DNA]</scope>
    <source>
        <strain evidence="3 4">TBRC 6029</strain>
    </source>
</reference>
<keyword evidence="4" id="KW-1185">Reference proteome</keyword>
<dbReference type="PANTHER" id="PTHR45527:SF14">
    <property type="entry name" value="PLIPASTATIN SYNTHASE SUBUNIT B"/>
    <property type="match status" value="1"/>
</dbReference>
<dbReference type="InterPro" id="IPR001242">
    <property type="entry name" value="Condensation_dom"/>
</dbReference>
<dbReference type="GO" id="GO:0003824">
    <property type="term" value="F:catalytic activity"/>
    <property type="evidence" value="ECO:0007669"/>
    <property type="project" value="InterPro"/>
</dbReference>
<dbReference type="Gene3D" id="3.30.559.30">
    <property type="entry name" value="Nonribosomal peptide synthetase, condensation domain"/>
    <property type="match status" value="1"/>
</dbReference>
<dbReference type="CDD" id="cd19543">
    <property type="entry name" value="DCL_NRPS"/>
    <property type="match status" value="1"/>
</dbReference>
<accession>A0A558AUM7</accession>
<dbReference type="GO" id="GO:0043041">
    <property type="term" value="P:amino acid activation for nonribosomal peptide biosynthetic process"/>
    <property type="evidence" value="ECO:0007669"/>
    <property type="project" value="TreeGrafter"/>
</dbReference>
<dbReference type="Proteomes" id="UP000320011">
    <property type="component" value="Unassembled WGS sequence"/>
</dbReference>
<dbReference type="GO" id="GO:0044550">
    <property type="term" value="P:secondary metabolite biosynthetic process"/>
    <property type="evidence" value="ECO:0007669"/>
    <property type="project" value="TreeGrafter"/>
</dbReference>
<dbReference type="GO" id="GO:0008610">
    <property type="term" value="P:lipid biosynthetic process"/>
    <property type="evidence" value="ECO:0007669"/>
    <property type="project" value="UniProtKB-ARBA"/>
</dbReference>
<dbReference type="GO" id="GO:0031177">
    <property type="term" value="F:phosphopantetheine binding"/>
    <property type="evidence" value="ECO:0007669"/>
    <property type="project" value="TreeGrafter"/>
</dbReference>
<sequence>MNNIEDIYPLSPLQTGILFHTVADERDGMYVEQISCRLEGEFEPGAFVAAWRRMCSRHSVLRTAFLWENLDRPMQIVHREVDLPVLEEDWTGLSGAEQARRLAEFLREDLAQGFDVRRAPLLRLSLFRLGGDAWQFVLTNHHVLFDGWSRAVLFREVMAVYQASVTGGTAELELVRPFGEYVGWLQGRDSGDAERFWRGVLAGFSAPTPLPLGSGALSDGAGCAELVLPVAVTEALGVLSRRHGVTLGTIAQAAWGLLLSRHAGTDDVVFGVTVSGRPPELTGVESMVGLFINTLPVRIRIDPDRNISDWLRDVQENLVEAREYEHTPLTRIRGWSEVPGGRPLFDSLVVFENYPAGERSVQPRSGLVARDVHTAERTSAALTLVVVPGERIGVRLLYATDRYDHAGASALLDQLCVLLHGMTQASSTVDELDLLTAEQQDSLTTTPTVDVPAGPVLVERFAEWARSSPDRVAVVSGDAQATYGAVFARASRLAACLVASGVGADSVVGVFLDRSVEQIVAVLAVQLAGGAYLPIDTGYPPERVGYLLEDSGAAVLITDRDTTSVGAGVVVVPPSAEGGALADVTVSADQLGYVIYTSGSTGNPKGVLVAHRQAARLFDATQDWFNFSPDDVWTLFHSIAFDFSVWELWGALAHGGRLVLVDEDTRRSPEEMAVLLGEQAVTVLNQTPSAFFPLSHTILTEDRPVPALRAVVFGGEALSVEQLADWVNHFGDQHPQLVNMYGITETTVHVTHRPLTTYDIAAGAG</sequence>
<reference evidence="3 4" key="2">
    <citation type="submission" date="2019-08" db="EMBL/GenBank/DDBJ databases">
        <title>Amycolatopsis acidicola sp. nov., isolated from peat swamp forest soil.</title>
        <authorList>
            <person name="Srisuk N."/>
        </authorList>
    </citation>
    <scope>NUCLEOTIDE SEQUENCE [LARGE SCALE GENOMIC DNA]</scope>
    <source>
        <strain evidence="3 4">TBRC 6029</strain>
    </source>
</reference>
<dbReference type="SUPFAM" id="SSF56801">
    <property type="entry name" value="Acetyl-CoA synthetase-like"/>
    <property type="match status" value="1"/>
</dbReference>
<dbReference type="PANTHER" id="PTHR45527">
    <property type="entry name" value="NONRIBOSOMAL PEPTIDE SYNTHETASE"/>
    <property type="match status" value="1"/>
</dbReference>
<dbReference type="RefSeq" id="WP_144592319.1">
    <property type="nucleotide sequence ID" value="NZ_VJWX01000460.1"/>
</dbReference>
<organism evidence="3 4">
    <name type="scientific">Amycolatopsis rhizosphaerae</name>
    <dbReference type="NCBI Taxonomy" id="2053003"/>
    <lineage>
        <taxon>Bacteria</taxon>
        <taxon>Bacillati</taxon>
        <taxon>Actinomycetota</taxon>
        <taxon>Actinomycetes</taxon>
        <taxon>Pseudonocardiales</taxon>
        <taxon>Pseudonocardiaceae</taxon>
        <taxon>Amycolatopsis</taxon>
    </lineage>
</organism>
<dbReference type="Pfam" id="PF00668">
    <property type="entry name" value="Condensation"/>
    <property type="match status" value="1"/>
</dbReference>
<dbReference type="EMBL" id="VJWX01000460">
    <property type="protein sequence ID" value="TVT27971.1"/>
    <property type="molecule type" value="Genomic_DNA"/>
</dbReference>
<gene>
    <name evidence="3" type="ORF">FNH05_30555</name>
</gene>
<dbReference type="GO" id="GO:0005829">
    <property type="term" value="C:cytosol"/>
    <property type="evidence" value="ECO:0007669"/>
    <property type="project" value="TreeGrafter"/>
</dbReference>
<dbReference type="PROSITE" id="PS00455">
    <property type="entry name" value="AMP_BINDING"/>
    <property type="match status" value="1"/>
</dbReference>
<evidence type="ECO:0000259" key="1">
    <source>
        <dbReference type="Pfam" id="PF00501"/>
    </source>
</evidence>
<dbReference type="FunFam" id="3.40.50.980:FF:000002">
    <property type="entry name" value="Enterobactin synthetase component F"/>
    <property type="match status" value="1"/>
</dbReference>
<dbReference type="OrthoDB" id="2378856at2"/>
<name>A0A558AUM7_9PSEU</name>
<comment type="caution">
    <text evidence="3">The sequence shown here is derived from an EMBL/GenBank/DDBJ whole genome shotgun (WGS) entry which is preliminary data.</text>
</comment>
<dbReference type="InterPro" id="IPR000873">
    <property type="entry name" value="AMP-dep_synth/lig_dom"/>
</dbReference>
<evidence type="ECO:0000313" key="3">
    <source>
        <dbReference type="EMBL" id="TVT27971.1"/>
    </source>
</evidence>
<evidence type="ECO:0000259" key="2">
    <source>
        <dbReference type="Pfam" id="PF00668"/>
    </source>
</evidence>
<evidence type="ECO:0000313" key="4">
    <source>
        <dbReference type="Proteomes" id="UP000320011"/>
    </source>
</evidence>
<protein>
    <submittedName>
        <fullName evidence="3">AMP-binding protein</fullName>
    </submittedName>
</protein>